<evidence type="ECO:0000313" key="5">
    <source>
        <dbReference type="RefSeq" id="XP_025407904.1"/>
    </source>
</evidence>
<keyword evidence="4" id="KW-1185">Reference proteome</keyword>
<dbReference type="Pfam" id="PF13359">
    <property type="entry name" value="DDE_Tnp_4"/>
    <property type="match status" value="1"/>
</dbReference>
<dbReference type="RefSeq" id="XP_025407904.1">
    <property type="nucleotide sequence ID" value="XM_025552119.1"/>
</dbReference>
<accession>A0A8B8FAL7</accession>
<organism evidence="4 5">
    <name type="scientific">Sipha flava</name>
    <name type="common">yellow sugarcane aphid</name>
    <dbReference type="NCBI Taxonomy" id="143950"/>
    <lineage>
        <taxon>Eukaryota</taxon>
        <taxon>Metazoa</taxon>
        <taxon>Ecdysozoa</taxon>
        <taxon>Arthropoda</taxon>
        <taxon>Hexapoda</taxon>
        <taxon>Insecta</taxon>
        <taxon>Pterygota</taxon>
        <taxon>Neoptera</taxon>
        <taxon>Paraneoptera</taxon>
        <taxon>Hemiptera</taxon>
        <taxon>Sternorrhyncha</taxon>
        <taxon>Aphidomorpha</taxon>
        <taxon>Aphidoidea</taxon>
        <taxon>Aphididae</taxon>
        <taxon>Sipha</taxon>
    </lineage>
</organism>
<dbReference type="GeneID" id="112681804"/>
<dbReference type="OrthoDB" id="6619136at2759"/>
<feature type="domain" description="DDE Tnp4" evidence="3">
    <location>
        <begin position="37"/>
        <end position="98"/>
    </location>
</feature>
<evidence type="ECO:0000313" key="4">
    <source>
        <dbReference type="Proteomes" id="UP000694846"/>
    </source>
</evidence>
<reference evidence="5" key="1">
    <citation type="submission" date="2025-08" db="UniProtKB">
        <authorList>
            <consortium name="RefSeq"/>
        </authorList>
    </citation>
    <scope>IDENTIFICATION</scope>
    <source>
        <tissue evidence="5">Whole body</tissue>
    </source>
</reference>
<dbReference type="Proteomes" id="UP000694846">
    <property type="component" value="Unplaced"/>
</dbReference>
<gene>
    <name evidence="5" type="primary">LOC112681804</name>
</gene>
<keyword evidence="2" id="KW-0479">Metal-binding</keyword>
<comment type="cofactor">
    <cofactor evidence="1">
        <name>a divalent metal cation</name>
        <dbReference type="ChEBI" id="CHEBI:60240"/>
    </cofactor>
</comment>
<evidence type="ECO:0000256" key="1">
    <source>
        <dbReference type="ARBA" id="ARBA00001968"/>
    </source>
</evidence>
<name>A0A8B8FAL7_9HEMI</name>
<dbReference type="AlphaFoldDB" id="A0A8B8FAL7"/>
<protein>
    <submittedName>
        <fullName evidence="5">Uncharacterized protein LOC112681804</fullName>
    </submittedName>
</protein>
<proteinExistence type="predicted"/>
<dbReference type="GO" id="GO:0046872">
    <property type="term" value="F:metal ion binding"/>
    <property type="evidence" value="ECO:0007669"/>
    <property type="project" value="UniProtKB-KW"/>
</dbReference>
<evidence type="ECO:0000259" key="3">
    <source>
        <dbReference type="Pfam" id="PF13359"/>
    </source>
</evidence>
<dbReference type="InterPro" id="IPR027806">
    <property type="entry name" value="HARBI1_dom"/>
</dbReference>
<evidence type="ECO:0000256" key="2">
    <source>
        <dbReference type="ARBA" id="ARBA00022723"/>
    </source>
</evidence>
<sequence>MRKSNSPAKKLAVTLRYLVTGKSLRSLSFAFPINKKHICIRRPGNLVSLFYNYKDFFSIILLAMVDSNYKLIAVEVGSFGKEEDSGITLKSNMGQQVLNGSFAFPEPCKRPGSDKSLM</sequence>